<organism evidence="2 3">
    <name type="scientific">Delftia phage RG-2014</name>
    <dbReference type="NCBI Taxonomy" id="1563661"/>
    <lineage>
        <taxon>Viruses</taxon>
        <taxon>Duplodnaviria</taxon>
        <taxon>Heunggongvirae</taxon>
        <taxon>Uroviricota</taxon>
        <taxon>Caudoviricetes</taxon>
        <taxon>Schitoviridae</taxon>
        <taxon>Dendoorenvirus</taxon>
        <taxon>Dendoorenvirus RG2014</taxon>
    </lineage>
</organism>
<keyword evidence="2" id="KW-0347">Helicase</keyword>
<feature type="domain" description="UvrD-like helicase C-terminal" evidence="1">
    <location>
        <begin position="376"/>
        <end position="423"/>
    </location>
</feature>
<keyword evidence="3" id="KW-1185">Reference proteome</keyword>
<keyword evidence="2" id="KW-0547">Nucleotide-binding</keyword>
<proteinExistence type="predicted"/>
<dbReference type="CDD" id="cd18809">
    <property type="entry name" value="SF1_C_RecD"/>
    <property type="match status" value="1"/>
</dbReference>
<keyword evidence="2" id="KW-0067">ATP-binding</keyword>
<dbReference type="EMBL" id="KM879221">
    <property type="protein sequence ID" value="AIU44303.1"/>
    <property type="molecule type" value="Genomic_DNA"/>
</dbReference>
<dbReference type="Pfam" id="PF13538">
    <property type="entry name" value="UvrD_C_2"/>
    <property type="match status" value="1"/>
</dbReference>
<sequence>MTQQKFPPNEGQAKAIEDFFKFMLDPYAKRHILSGPGGVGKTFTMGEMIDTVIPRYMEMCQLLGLPIEYDNVVMTATTNKAVEALSKATGRPAKTIQSFLCLRPKENYQTGEMDLIRTPGWMEHDRLVIFIDECSMIDRNLFDEIEAATARCKVVYVGDHVQLPPVKETLSKIYSQKYGMSELTQPMRTDVPELQALNEQFRQVVLTGVHTDIKIVPGIIDWMGEDEAMDEIDRAFTNGNREDRILCYSNPQVMAINDYIRSLRQLPAEFVVGETLVSNSAYQNSKKKDAPRISIEDELVVLEAGSIVQSELYEDDIAIEFRDYVMETPYGERINVPQPVDRDYFNQCLAYYKGKKNWRVFYKLKETYPDLRQRDAATVHKSQGSSYTTSYVDLGNISTCHLPGMAARLMYVAFSRARKRVVLFGDLHPKFGKLIF</sequence>
<dbReference type="InterPro" id="IPR027417">
    <property type="entry name" value="P-loop_NTPase"/>
</dbReference>
<dbReference type="PANTHER" id="PTHR43788">
    <property type="entry name" value="DNA2/NAM7 HELICASE FAMILY MEMBER"/>
    <property type="match status" value="1"/>
</dbReference>
<dbReference type="RefSeq" id="YP_009148412.1">
    <property type="nucleotide sequence ID" value="NC_027348.2"/>
</dbReference>
<dbReference type="InterPro" id="IPR050534">
    <property type="entry name" value="Coronavir_polyprotein_1ab"/>
</dbReference>
<name>A0A097PAP5_9CAUD</name>
<protein>
    <submittedName>
        <fullName evidence="2">DNA helicase</fullName>
    </submittedName>
</protein>
<dbReference type="Proteomes" id="UP000030040">
    <property type="component" value="Segment"/>
</dbReference>
<dbReference type="GO" id="GO:0004386">
    <property type="term" value="F:helicase activity"/>
    <property type="evidence" value="ECO:0007669"/>
    <property type="project" value="UniProtKB-KW"/>
</dbReference>
<dbReference type="GeneID" id="24638734"/>
<accession>A0A097PAP5</accession>
<dbReference type="InterPro" id="IPR027785">
    <property type="entry name" value="UvrD-like_helicase_C"/>
</dbReference>
<dbReference type="SUPFAM" id="SSF52540">
    <property type="entry name" value="P-loop containing nucleoside triphosphate hydrolases"/>
    <property type="match status" value="1"/>
</dbReference>
<keyword evidence="2" id="KW-0378">Hydrolase</keyword>
<evidence type="ECO:0000313" key="3">
    <source>
        <dbReference type="Proteomes" id="UP000030040"/>
    </source>
</evidence>
<dbReference type="OrthoDB" id="5394at10239"/>
<dbReference type="Pfam" id="PF13604">
    <property type="entry name" value="AAA_30"/>
    <property type="match status" value="1"/>
</dbReference>
<dbReference type="KEGG" id="vg:24638734"/>
<gene>
    <name evidence="2" type="ORF">RG2014_049</name>
</gene>
<reference evidence="3" key="1">
    <citation type="submission" date="2014-10" db="EMBL/GenBank/DDBJ databases">
        <title>Draft genome sequence of lytic bacteriophage specific to a multidrug resistant bacterium Delftia tsuruhatensis ARB-1.</title>
        <authorList>
            <person name="Bhattacharjee A.S."/>
            <person name="Motlagh A.M."/>
            <person name="Goel R."/>
        </authorList>
    </citation>
    <scope>NUCLEOTIDE SEQUENCE [LARGE SCALE GENOMIC DNA]</scope>
</reference>
<dbReference type="Gene3D" id="3.40.50.300">
    <property type="entry name" value="P-loop containing nucleotide triphosphate hydrolases"/>
    <property type="match status" value="2"/>
</dbReference>
<evidence type="ECO:0000259" key="1">
    <source>
        <dbReference type="Pfam" id="PF13538"/>
    </source>
</evidence>
<evidence type="ECO:0000313" key="2">
    <source>
        <dbReference type="EMBL" id="AIU44303.1"/>
    </source>
</evidence>